<evidence type="ECO:0000259" key="3">
    <source>
        <dbReference type="Pfam" id="PF19040"/>
    </source>
</evidence>
<sequence>MIAAFFLTTSFAKLETPQLRDVLRYYASTARRIVPCAMLVITGTILAGMVFAPSMLWRETIYNAAASTLFIENWWLAWTGTDYLRQGLSVSPFQQMWALSLQVQYYLVLPLVLWAIARLARTMGYPQRKAWTLALLAILVCSLAYSIVITDRNQPWAYFDSFARGWEYMIGALLALNIDRIPTANRTVLRILGYLCLVALVGFAAVMPVSKLFPGYAALVPVLATAGLIVTARAGADIAPLRIKPLLALADISFAFYLWHWPLLIYWRMQTGSFEVGLVAGLGIIALAGVLAFVSVRLFETPFRRWKLLAPRPIVALLASALLMTPAVAAVAQWRAVLDRQEATARQALAAFRAAPGPVPQAAGPLPDPIIARQDIPVAYGDGCHQGLTQDTVLECIYGKETGRTEVALVGGSHSLQWLPALQSLAGQMDLRIINMTKSGCTFTDDALADPTLLYPRICDRWNAAAARRIIEIDPDLVITIATRGRGPDEIIPEQYPAIWDDLTVQGIPILALRDNPWFGYDVVECVDRAEAPQDCDRDRDTVLNEADPGGALSMPLVTYADLSDLYCTATTCPAVDQGLLVYRDTHHLTASYVLAHADALAAQIDRALNGR</sequence>
<evidence type="ECO:0000259" key="2">
    <source>
        <dbReference type="Pfam" id="PF01757"/>
    </source>
</evidence>
<protein>
    <submittedName>
        <fullName evidence="4">Peptidoglycan/LPS O-acetylase OafA/YrhL</fullName>
    </submittedName>
</protein>
<comment type="caution">
    <text evidence="4">The sequence shown here is derived from an EMBL/GenBank/DDBJ whole genome shotgun (WGS) entry which is preliminary data.</text>
</comment>
<dbReference type="EMBL" id="QJTE01000005">
    <property type="protein sequence ID" value="PYE82234.1"/>
    <property type="molecule type" value="Genomic_DNA"/>
</dbReference>
<feature type="transmembrane region" description="Helical" evidence="1">
    <location>
        <begin position="188"/>
        <end position="207"/>
    </location>
</feature>
<keyword evidence="1" id="KW-0812">Transmembrane</keyword>
<dbReference type="Pfam" id="PF19040">
    <property type="entry name" value="SGNH"/>
    <property type="match status" value="1"/>
</dbReference>
<dbReference type="Pfam" id="PF01757">
    <property type="entry name" value="Acyl_transf_3"/>
    <property type="match status" value="1"/>
</dbReference>
<feature type="transmembrane region" description="Helical" evidence="1">
    <location>
        <begin position="131"/>
        <end position="150"/>
    </location>
</feature>
<feature type="domain" description="SGNH" evidence="3">
    <location>
        <begin position="384"/>
        <end position="598"/>
    </location>
</feature>
<dbReference type="PANTHER" id="PTHR23028">
    <property type="entry name" value="ACETYLTRANSFERASE"/>
    <property type="match status" value="1"/>
</dbReference>
<evidence type="ECO:0000313" key="5">
    <source>
        <dbReference type="Proteomes" id="UP000248311"/>
    </source>
</evidence>
<accession>A0A318SN23</accession>
<gene>
    <name evidence="4" type="ORF">DFP88_10574</name>
</gene>
<feature type="transmembrane region" description="Helical" evidence="1">
    <location>
        <begin position="156"/>
        <end position="176"/>
    </location>
</feature>
<feature type="transmembrane region" description="Helical" evidence="1">
    <location>
        <begin position="246"/>
        <end position="267"/>
    </location>
</feature>
<feature type="transmembrane region" description="Helical" evidence="1">
    <location>
        <begin position="314"/>
        <end position="334"/>
    </location>
</feature>
<dbReference type="InterPro" id="IPR043968">
    <property type="entry name" value="SGNH"/>
</dbReference>
<organism evidence="4 5">
    <name type="scientific">Pseudoroseicyclus aestuarii</name>
    <dbReference type="NCBI Taxonomy" id="1795041"/>
    <lineage>
        <taxon>Bacteria</taxon>
        <taxon>Pseudomonadati</taxon>
        <taxon>Pseudomonadota</taxon>
        <taxon>Alphaproteobacteria</taxon>
        <taxon>Rhodobacterales</taxon>
        <taxon>Paracoccaceae</taxon>
        <taxon>Pseudoroseicyclus</taxon>
    </lineage>
</organism>
<evidence type="ECO:0000313" key="4">
    <source>
        <dbReference type="EMBL" id="PYE82234.1"/>
    </source>
</evidence>
<dbReference type="InterPro" id="IPR002656">
    <property type="entry name" value="Acyl_transf_3_dom"/>
</dbReference>
<reference evidence="4 5" key="1">
    <citation type="submission" date="2018-06" db="EMBL/GenBank/DDBJ databases">
        <title>Genomic Encyclopedia of Type Strains, Phase III (KMG-III): the genomes of soil and plant-associated and newly described type strains.</title>
        <authorList>
            <person name="Whitman W."/>
        </authorList>
    </citation>
    <scope>NUCLEOTIDE SEQUENCE [LARGE SCALE GENOMIC DNA]</scope>
    <source>
        <strain evidence="4 5">CECT 9025</strain>
    </source>
</reference>
<feature type="transmembrane region" description="Helical" evidence="1">
    <location>
        <begin position="213"/>
        <end position="234"/>
    </location>
</feature>
<keyword evidence="1" id="KW-0472">Membrane</keyword>
<dbReference type="RefSeq" id="WP_181418655.1">
    <property type="nucleotide sequence ID" value="NZ_QJTE01000005.1"/>
</dbReference>
<proteinExistence type="predicted"/>
<dbReference type="InterPro" id="IPR050879">
    <property type="entry name" value="Acyltransferase_3"/>
</dbReference>
<name>A0A318SN23_9RHOB</name>
<dbReference type="GO" id="GO:0016747">
    <property type="term" value="F:acyltransferase activity, transferring groups other than amino-acyl groups"/>
    <property type="evidence" value="ECO:0007669"/>
    <property type="project" value="InterPro"/>
</dbReference>
<feature type="transmembrane region" description="Helical" evidence="1">
    <location>
        <begin position="97"/>
        <end position="119"/>
    </location>
</feature>
<feature type="domain" description="Acyltransferase 3" evidence="2">
    <location>
        <begin position="1"/>
        <end position="293"/>
    </location>
</feature>
<feature type="transmembrane region" description="Helical" evidence="1">
    <location>
        <begin position="30"/>
        <end position="53"/>
    </location>
</feature>
<dbReference type="AlphaFoldDB" id="A0A318SN23"/>
<dbReference type="GO" id="GO:0009103">
    <property type="term" value="P:lipopolysaccharide biosynthetic process"/>
    <property type="evidence" value="ECO:0007669"/>
    <property type="project" value="TreeGrafter"/>
</dbReference>
<dbReference type="PANTHER" id="PTHR23028:SF53">
    <property type="entry name" value="ACYL_TRANSF_3 DOMAIN-CONTAINING PROTEIN"/>
    <property type="match status" value="1"/>
</dbReference>
<dbReference type="GO" id="GO:0016020">
    <property type="term" value="C:membrane"/>
    <property type="evidence" value="ECO:0007669"/>
    <property type="project" value="TreeGrafter"/>
</dbReference>
<feature type="transmembrane region" description="Helical" evidence="1">
    <location>
        <begin position="273"/>
        <end position="294"/>
    </location>
</feature>
<dbReference type="Proteomes" id="UP000248311">
    <property type="component" value="Unassembled WGS sequence"/>
</dbReference>
<keyword evidence="1" id="KW-1133">Transmembrane helix</keyword>
<keyword evidence="5" id="KW-1185">Reference proteome</keyword>
<evidence type="ECO:0000256" key="1">
    <source>
        <dbReference type="SAM" id="Phobius"/>
    </source>
</evidence>